<dbReference type="Proteomes" id="UP000441925">
    <property type="component" value="Unassembled WGS sequence"/>
</dbReference>
<dbReference type="SUPFAM" id="SSF53822">
    <property type="entry name" value="Periplasmic binding protein-like I"/>
    <property type="match status" value="1"/>
</dbReference>
<name>A0A6N7VE52_9FIRM</name>
<dbReference type="GO" id="GO:0003700">
    <property type="term" value="F:DNA-binding transcription factor activity"/>
    <property type="evidence" value="ECO:0007669"/>
    <property type="project" value="TreeGrafter"/>
</dbReference>
<comment type="caution">
    <text evidence="5">The sequence shown here is derived from an EMBL/GenBank/DDBJ whole genome shotgun (WGS) entry which is preliminary data.</text>
</comment>
<gene>
    <name evidence="5" type="ORF">FYJ26_04770</name>
</gene>
<evidence type="ECO:0000313" key="5">
    <source>
        <dbReference type="EMBL" id="MSS77728.1"/>
    </source>
</evidence>
<protein>
    <submittedName>
        <fullName evidence="5">LacI family transcriptional regulator</fullName>
    </submittedName>
</protein>
<feature type="domain" description="HTH lacI-type" evidence="4">
    <location>
        <begin position="2"/>
        <end position="48"/>
    </location>
</feature>
<dbReference type="Gene3D" id="3.40.50.2300">
    <property type="match status" value="2"/>
</dbReference>
<dbReference type="PROSITE" id="PS50932">
    <property type="entry name" value="HTH_LACI_2"/>
    <property type="match status" value="1"/>
</dbReference>
<evidence type="ECO:0000256" key="3">
    <source>
        <dbReference type="ARBA" id="ARBA00023163"/>
    </source>
</evidence>
<keyword evidence="6" id="KW-1185">Reference proteome</keyword>
<dbReference type="Pfam" id="PF00356">
    <property type="entry name" value="LacI"/>
    <property type="match status" value="1"/>
</dbReference>
<dbReference type="SMART" id="SM00354">
    <property type="entry name" value="HTH_LACI"/>
    <property type="match status" value="1"/>
</dbReference>
<dbReference type="PANTHER" id="PTHR30146:SF149">
    <property type="entry name" value="HTH-TYPE TRANSCRIPTIONAL REGULATOR EBGR"/>
    <property type="match status" value="1"/>
</dbReference>
<keyword evidence="1" id="KW-0805">Transcription regulation</keyword>
<dbReference type="Gene3D" id="1.10.260.40">
    <property type="entry name" value="lambda repressor-like DNA-binding domains"/>
    <property type="match status" value="1"/>
</dbReference>
<dbReference type="InterPro" id="IPR010982">
    <property type="entry name" value="Lambda_DNA-bd_dom_sf"/>
</dbReference>
<keyword evidence="2" id="KW-0238">DNA-binding</keyword>
<keyword evidence="3" id="KW-0804">Transcription</keyword>
<dbReference type="InterPro" id="IPR046335">
    <property type="entry name" value="LacI/GalR-like_sensor"/>
</dbReference>
<dbReference type="PANTHER" id="PTHR30146">
    <property type="entry name" value="LACI-RELATED TRANSCRIPTIONAL REPRESSOR"/>
    <property type="match status" value="1"/>
</dbReference>
<dbReference type="GO" id="GO:0000976">
    <property type="term" value="F:transcription cis-regulatory region binding"/>
    <property type="evidence" value="ECO:0007669"/>
    <property type="project" value="TreeGrafter"/>
</dbReference>
<proteinExistence type="predicted"/>
<evidence type="ECO:0000313" key="6">
    <source>
        <dbReference type="Proteomes" id="UP000441925"/>
    </source>
</evidence>
<dbReference type="Pfam" id="PF13377">
    <property type="entry name" value="Peripla_BP_3"/>
    <property type="match status" value="1"/>
</dbReference>
<dbReference type="EMBL" id="VULQ01000004">
    <property type="protein sequence ID" value="MSS77728.1"/>
    <property type="molecule type" value="Genomic_DNA"/>
</dbReference>
<evidence type="ECO:0000259" key="4">
    <source>
        <dbReference type="PROSITE" id="PS50932"/>
    </source>
</evidence>
<organism evidence="5 6">
    <name type="scientific">Anaerococcus porci</name>
    <dbReference type="NCBI Taxonomy" id="2652269"/>
    <lineage>
        <taxon>Bacteria</taxon>
        <taxon>Bacillati</taxon>
        <taxon>Bacillota</taxon>
        <taxon>Tissierellia</taxon>
        <taxon>Tissierellales</taxon>
        <taxon>Peptoniphilaceae</taxon>
        <taxon>Anaerococcus</taxon>
    </lineage>
</organism>
<evidence type="ECO:0000256" key="1">
    <source>
        <dbReference type="ARBA" id="ARBA00023015"/>
    </source>
</evidence>
<dbReference type="InterPro" id="IPR000843">
    <property type="entry name" value="HTH_LacI"/>
</dbReference>
<dbReference type="CDD" id="cd01392">
    <property type="entry name" value="HTH_LacI"/>
    <property type="match status" value="1"/>
</dbReference>
<dbReference type="AlphaFoldDB" id="A0A6N7VE52"/>
<dbReference type="SUPFAM" id="SSF47413">
    <property type="entry name" value="lambda repressor-like DNA-binding domains"/>
    <property type="match status" value="1"/>
</dbReference>
<dbReference type="RefSeq" id="WP_154540166.1">
    <property type="nucleotide sequence ID" value="NZ_VULQ01000004.1"/>
</dbReference>
<sequence length="338" mass="38468">MARLKDIAKLANVSIATVSRVLSNDDKFKVKNETRDLIFKIAKENNYKVKNKKDSNIIKNSNKKVALITGVSNKNQFSNPYFIELWNEVQSSCTKRGYFVEYCHLNFVDISKIKNSFDYFLVMGHINNKQIKDILDYTNKVIFIGSSPPPVEYDSIRPNFQDGMNKIFEHIFTLNLDSLGFIGADVKISSNNESYGKIIPNERLILFKSKAQEADLFDKRYVMNGEYVMASGYEMMENQIKTSNLAKAYIVANDFLAMGVVKALVDYNIKVPDDVKIISFDNSNLATYSSISLTSLDLNIKSMAESIFLLIESRNNGRDFPIEISVPTKLIIRKSSQK</sequence>
<accession>A0A6N7VE52</accession>
<dbReference type="PROSITE" id="PS00356">
    <property type="entry name" value="HTH_LACI_1"/>
    <property type="match status" value="1"/>
</dbReference>
<reference evidence="5 6" key="1">
    <citation type="submission" date="2019-08" db="EMBL/GenBank/DDBJ databases">
        <title>In-depth cultivation of the pig gut microbiome towards novel bacterial diversity and tailored functional studies.</title>
        <authorList>
            <person name="Wylensek D."/>
            <person name="Hitch T.C.A."/>
            <person name="Clavel T."/>
        </authorList>
    </citation>
    <scope>NUCLEOTIDE SEQUENCE [LARGE SCALE GENOMIC DNA]</scope>
    <source>
        <strain evidence="5 6">WCA-380-WT-2B</strain>
    </source>
</reference>
<dbReference type="InterPro" id="IPR028082">
    <property type="entry name" value="Peripla_BP_I"/>
</dbReference>
<evidence type="ECO:0000256" key="2">
    <source>
        <dbReference type="ARBA" id="ARBA00023125"/>
    </source>
</evidence>